<comment type="similarity">
    <text evidence="1 2">Belongs to the small heat shock protein (HSP20) family.</text>
</comment>
<dbReference type="AlphaFoldDB" id="A0A4Q0SIZ0"/>
<dbReference type="PANTHER" id="PTHR11527">
    <property type="entry name" value="HEAT-SHOCK PROTEIN 20 FAMILY MEMBER"/>
    <property type="match status" value="1"/>
</dbReference>
<dbReference type="OrthoDB" id="9808910at2"/>
<comment type="caution">
    <text evidence="4">The sequence shown here is derived from an EMBL/GenBank/DDBJ whole genome shotgun (WGS) entry which is preliminary data.</text>
</comment>
<reference evidence="4 5" key="1">
    <citation type="submission" date="2015-04" db="EMBL/GenBank/DDBJ databases">
        <title>Comparative genomics of rhizobia nodulating Arachis hypogaea in China.</title>
        <authorList>
            <person name="Li Y."/>
        </authorList>
    </citation>
    <scope>NUCLEOTIDE SEQUENCE [LARGE SCALE GENOMIC DNA]</scope>
    <source>
        <strain evidence="4 5">CCBAU 51757</strain>
    </source>
</reference>
<dbReference type="PROSITE" id="PS01031">
    <property type="entry name" value="SHSP"/>
    <property type="match status" value="1"/>
</dbReference>
<dbReference type="InterPro" id="IPR031107">
    <property type="entry name" value="Small_HSP"/>
</dbReference>
<evidence type="ECO:0000256" key="1">
    <source>
        <dbReference type="PROSITE-ProRule" id="PRU00285"/>
    </source>
</evidence>
<feature type="domain" description="SHSP" evidence="3">
    <location>
        <begin position="59"/>
        <end position="173"/>
    </location>
</feature>
<dbReference type="Proteomes" id="UP000289546">
    <property type="component" value="Unassembled WGS sequence"/>
</dbReference>
<dbReference type="RefSeq" id="WP_128916206.1">
    <property type="nucleotide sequence ID" value="NZ_LBJC01000077.1"/>
</dbReference>
<accession>A0A4Q0SIZ0</accession>
<evidence type="ECO:0000259" key="3">
    <source>
        <dbReference type="PROSITE" id="PS01031"/>
    </source>
</evidence>
<dbReference type="EMBL" id="LBJQ01000005">
    <property type="protein sequence ID" value="RXH38468.1"/>
    <property type="molecule type" value="Genomic_DNA"/>
</dbReference>
<dbReference type="InterPro" id="IPR002068">
    <property type="entry name" value="A-crystallin/Hsp20_dom"/>
</dbReference>
<proteinExistence type="inferred from homology"/>
<organism evidence="4 5">
    <name type="scientific">Bradyrhizobium nanningense</name>
    <dbReference type="NCBI Taxonomy" id="1325118"/>
    <lineage>
        <taxon>Bacteria</taxon>
        <taxon>Pseudomonadati</taxon>
        <taxon>Pseudomonadota</taxon>
        <taxon>Alphaproteobacteria</taxon>
        <taxon>Hyphomicrobiales</taxon>
        <taxon>Nitrobacteraceae</taxon>
        <taxon>Bradyrhizobium</taxon>
    </lineage>
</organism>
<dbReference type="Pfam" id="PF00011">
    <property type="entry name" value="HSP20"/>
    <property type="match status" value="1"/>
</dbReference>
<dbReference type="CDD" id="cd06464">
    <property type="entry name" value="ACD_sHsps-like"/>
    <property type="match status" value="1"/>
</dbReference>
<evidence type="ECO:0000313" key="4">
    <source>
        <dbReference type="EMBL" id="RXH38468.1"/>
    </source>
</evidence>
<name>A0A4Q0SIZ0_9BRAD</name>
<dbReference type="Gene3D" id="2.60.40.790">
    <property type="match status" value="1"/>
</dbReference>
<dbReference type="InterPro" id="IPR008978">
    <property type="entry name" value="HSP20-like_chaperone"/>
</dbReference>
<protein>
    <submittedName>
        <fullName evidence="4">Molecular chaperone Hsp20</fullName>
    </submittedName>
</protein>
<evidence type="ECO:0000313" key="5">
    <source>
        <dbReference type="Proteomes" id="UP000289546"/>
    </source>
</evidence>
<keyword evidence="5" id="KW-1185">Reference proteome</keyword>
<evidence type="ECO:0000256" key="2">
    <source>
        <dbReference type="RuleBase" id="RU003616"/>
    </source>
</evidence>
<sequence length="173" mass="19520">MANETKLPVTKKTTEPAFAPEAWRPFEALRREVDRLFEDFGTEDFWRRPFRSLAAFEKAQKLVARPAVDVTESDKAFEITAELPGLDEKNIEVNVANGGLTIKGEKKEEKEEKQKGYYVSERSYGSFERYFSLPDGVDADKIEASFKNGVLKVTLPKTAEAQKPAKKIDVKAA</sequence>
<dbReference type="SUPFAM" id="SSF49764">
    <property type="entry name" value="HSP20-like chaperones"/>
    <property type="match status" value="1"/>
</dbReference>
<gene>
    <name evidence="4" type="ORF">XH99_01395</name>
</gene>